<reference evidence="4" key="2">
    <citation type="submission" date="2023-07" db="EMBL/GenBank/DDBJ databases">
        <title>Genomic analysis of Rhodococcus opacus VOC-14 with glycol ethers degradation activity.</title>
        <authorList>
            <person name="Narkevich D.A."/>
            <person name="Hlushen A.M."/>
            <person name="Akhremchuk A.E."/>
            <person name="Sikolenko M.A."/>
            <person name="Valentovich L.N."/>
        </authorList>
    </citation>
    <scope>NUCLEOTIDE SEQUENCE</scope>
    <source>
        <strain evidence="4">VOC-14</strain>
    </source>
</reference>
<dbReference type="Proteomes" id="UP001066327">
    <property type="component" value="Unassembled WGS sequence"/>
</dbReference>
<protein>
    <submittedName>
        <fullName evidence="4">NAD(P)-binding domain-containing protein</fullName>
    </submittedName>
</protein>
<dbReference type="InterPro" id="IPR015814">
    <property type="entry name" value="Pgluconate_DH_NAD-bd_C"/>
</dbReference>
<dbReference type="Pfam" id="PF09130">
    <property type="entry name" value="DUF1932"/>
    <property type="match status" value="1"/>
</dbReference>
<dbReference type="AlphaFoldDB" id="A0AAX3Y8V4"/>
<feature type="domain" description="Phosphogluconate dehydrogenase NAD-binding putative C-terminal" evidence="2">
    <location>
        <begin position="187"/>
        <end position="256"/>
    </location>
</feature>
<gene>
    <name evidence="3" type="ORF">O4328_04500</name>
    <name evidence="4" type="ORF">Q5707_28690</name>
</gene>
<evidence type="ECO:0000313" key="5">
    <source>
        <dbReference type="Proteomes" id="UP001066327"/>
    </source>
</evidence>
<dbReference type="SUPFAM" id="SSF51735">
    <property type="entry name" value="NAD(P)-binding Rossmann-fold domains"/>
    <property type="match status" value="1"/>
</dbReference>
<organism evidence="4 6">
    <name type="scientific">Rhodococcus opacus</name>
    <name type="common">Nocardia opaca</name>
    <dbReference type="NCBI Taxonomy" id="37919"/>
    <lineage>
        <taxon>Bacteria</taxon>
        <taxon>Bacillati</taxon>
        <taxon>Actinomycetota</taxon>
        <taxon>Actinomycetes</taxon>
        <taxon>Mycobacteriales</taxon>
        <taxon>Nocardiaceae</taxon>
        <taxon>Rhodococcus</taxon>
    </lineage>
</organism>
<dbReference type="InterPro" id="IPR008927">
    <property type="entry name" value="6-PGluconate_DH-like_C_sf"/>
</dbReference>
<evidence type="ECO:0000313" key="3">
    <source>
        <dbReference type="EMBL" id="MCZ4582957.1"/>
    </source>
</evidence>
<feature type="domain" description="6-phosphogluconate dehydrogenase NADP-binding" evidence="1">
    <location>
        <begin position="2"/>
        <end position="139"/>
    </location>
</feature>
<dbReference type="SUPFAM" id="SSF48179">
    <property type="entry name" value="6-phosphogluconate dehydrogenase C-terminal domain-like"/>
    <property type="match status" value="1"/>
</dbReference>
<keyword evidence="5" id="KW-1185">Reference proteome</keyword>
<evidence type="ECO:0000259" key="1">
    <source>
        <dbReference type="Pfam" id="PF03446"/>
    </source>
</evidence>
<evidence type="ECO:0000259" key="2">
    <source>
        <dbReference type="Pfam" id="PF09130"/>
    </source>
</evidence>
<dbReference type="GO" id="GO:0050661">
    <property type="term" value="F:NADP binding"/>
    <property type="evidence" value="ECO:0007669"/>
    <property type="project" value="InterPro"/>
</dbReference>
<evidence type="ECO:0000313" key="6">
    <source>
        <dbReference type="Proteomes" id="UP001231166"/>
    </source>
</evidence>
<dbReference type="InterPro" id="IPR036291">
    <property type="entry name" value="NAD(P)-bd_dom_sf"/>
</dbReference>
<dbReference type="Pfam" id="PF03446">
    <property type="entry name" value="NAD_binding_2"/>
    <property type="match status" value="1"/>
</dbReference>
<dbReference type="RefSeq" id="WP_054248012.1">
    <property type="nucleotide sequence ID" value="NZ_CP072193.1"/>
</dbReference>
<dbReference type="EMBL" id="CP130953">
    <property type="protein sequence ID" value="WLF45837.1"/>
    <property type="molecule type" value="Genomic_DNA"/>
</dbReference>
<dbReference type="EMBL" id="JAPWIS010000002">
    <property type="protein sequence ID" value="MCZ4582957.1"/>
    <property type="molecule type" value="Genomic_DNA"/>
</dbReference>
<dbReference type="InterPro" id="IPR013328">
    <property type="entry name" value="6PGD_dom2"/>
</dbReference>
<sequence>MKLAIIGCGEVGRLYARVAAESFEVVLCDAYPSPAARDLAIELGLTLHERLGDWLAGVDRVWSCVTGDVAAAVAEQSGAFVSPGAMFVDLSTATPADKLRSSELLHTKGIEYADAVIMGAIGMTGLRTSLLVSGEAAATAVADFATIGAPARALENARPGDAAALKLLRTVLTKGIEALAVECLVSAEKQGVREELYRVLGDIDTQGFTTFLDAVVRSHLLHAERRSHEVERAVAQLDQAHLPSSVLAGTRTLYERTVHSLAAHPPGPDAATSIDSALAWLLSVSEADIPAAV</sequence>
<dbReference type="Proteomes" id="UP001231166">
    <property type="component" value="Chromosome"/>
</dbReference>
<proteinExistence type="predicted"/>
<dbReference type="InterPro" id="IPR006115">
    <property type="entry name" value="6PGDH_NADP-bd"/>
</dbReference>
<evidence type="ECO:0000313" key="4">
    <source>
        <dbReference type="EMBL" id="WLF45837.1"/>
    </source>
</evidence>
<dbReference type="Gene3D" id="3.40.50.720">
    <property type="entry name" value="NAD(P)-binding Rossmann-like Domain"/>
    <property type="match status" value="1"/>
</dbReference>
<reference evidence="3" key="1">
    <citation type="submission" date="2022-12" db="EMBL/GenBank/DDBJ databases">
        <authorList>
            <person name="Krivoruchko A.V."/>
            <person name="Elkin A."/>
        </authorList>
    </citation>
    <scope>NUCLEOTIDE SEQUENCE</scope>
    <source>
        <strain evidence="3">IEGM 249</strain>
    </source>
</reference>
<name>A0AAX3Y8V4_RHOOP</name>
<accession>A0AAX3Y8V4</accession>
<dbReference type="Gene3D" id="1.10.1040.10">
    <property type="entry name" value="N-(1-d-carboxylethyl)-l-norvaline Dehydrogenase, domain 2"/>
    <property type="match status" value="1"/>
</dbReference>